<dbReference type="InterPro" id="IPR058031">
    <property type="entry name" value="AAA_lid_NorR"/>
</dbReference>
<evidence type="ECO:0000259" key="7">
    <source>
        <dbReference type="PROSITE" id="PS50110"/>
    </source>
</evidence>
<dbReference type="InterPro" id="IPR011006">
    <property type="entry name" value="CheY-like_superfamily"/>
</dbReference>
<dbReference type="PANTHER" id="PTHR32071">
    <property type="entry name" value="TRANSCRIPTIONAL REGULATORY PROTEIN"/>
    <property type="match status" value="1"/>
</dbReference>
<dbReference type="Gene3D" id="1.10.10.60">
    <property type="entry name" value="Homeodomain-like"/>
    <property type="match status" value="1"/>
</dbReference>
<reference evidence="9" key="1">
    <citation type="submission" date="2014-12" db="EMBL/GenBank/DDBJ databases">
        <authorList>
            <person name="Salcher M.M."/>
        </authorList>
    </citation>
    <scope>NUCLEOTIDE SEQUENCE [LARGE SCALE GENOMIC DNA]</scope>
    <source>
        <strain evidence="9">MMS-10A-171</strain>
    </source>
</reference>
<dbReference type="EMBL" id="LN794158">
    <property type="protein sequence ID" value="CEN55220.1"/>
    <property type="molecule type" value="Genomic_DNA"/>
</dbReference>
<dbReference type="InterPro" id="IPR003593">
    <property type="entry name" value="AAA+_ATPase"/>
</dbReference>
<dbReference type="SUPFAM" id="SSF46689">
    <property type="entry name" value="Homeodomain-like"/>
    <property type="match status" value="1"/>
</dbReference>
<dbReference type="HOGENOM" id="CLU_000445_0_6_4"/>
<gene>
    <name evidence="8" type="primary">pilR</name>
    <name evidence="8" type="ORF">BN1209_0166</name>
</gene>
<dbReference type="Proteomes" id="UP000056322">
    <property type="component" value="Chromosome 1"/>
</dbReference>
<dbReference type="STRING" id="1581680.BN1209_0166"/>
<dbReference type="SMART" id="SM00448">
    <property type="entry name" value="REC"/>
    <property type="match status" value="1"/>
</dbReference>
<dbReference type="Gene3D" id="1.10.8.60">
    <property type="match status" value="1"/>
</dbReference>
<dbReference type="Gene3D" id="3.40.50.2300">
    <property type="match status" value="1"/>
</dbReference>
<proteinExistence type="predicted"/>
<dbReference type="PROSITE" id="PS50045">
    <property type="entry name" value="SIGMA54_INTERACT_4"/>
    <property type="match status" value="1"/>
</dbReference>
<protein>
    <submittedName>
        <fullName evidence="8">Type 4 fimbriae expression regulatory protein PilR</fullName>
    </submittedName>
</protein>
<dbReference type="PANTHER" id="PTHR32071:SF100">
    <property type="entry name" value="RESPONSE REGULATOR PROTEIN PILR"/>
    <property type="match status" value="1"/>
</dbReference>
<feature type="domain" description="Response regulatory" evidence="7">
    <location>
        <begin position="6"/>
        <end position="120"/>
    </location>
</feature>
<evidence type="ECO:0000313" key="9">
    <source>
        <dbReference type="Proteomes" id="UP000056322"/>
    </source>
</evidence>
<dbReference type="SMART" id="SM00382">
    <property type="entry name" value="AAA"/>
    <property type="match status" value="1"/>
</dbReference>
<dbReference type="InterPro" id="IPR002078">
    <property type="entry name" value="Sigma_54_int"/>
</dbReference>
<keyword evidence="2" id="KW-0067">ATP-binding</keyword>
<dbReference type="GO" id="GO:0006355">
    <property type="term" value="P:regulation of DNA-templated transcription"/>
    <property type="evidence" value="ECO:0007669"/>
    <property type="project" value="InterPro"/>
</dbReference>
<keyword evidence="9" id="KW-1185">Reference proteome</keyword>
<evidence type="ECO:0000256" key="3">
    <source>
        <dbReference type="ARBA" id="ARBA00023015"/>
    </source>
</evidence>
<evidence type="ECO:0000256" key="5">
    <source>
        <dbReference type="PROSITE-ProRule" id="PRU00169"/>
    </source>
</evidence>
<dbReference type="Pfam" id="PF02954">
    <property type="entry name" value="HTH_8"/>
    <property type="match status" value="1"/>
</dbReference>
<sequence>MTTKPTCLIVDDEPTILKFIAASLEKMGIKAECSETVADAKHLIAHRHYDLCLTDMRLPDGNGLDLVKHIGFQQSGLPIAIMTAFANADNAVSALKAGAFDYLSKPIELQQLQALVRAALKFGQSNELRHAKISLLGNSIAMQHVRLALEKMSHNQSPLFITGELGTGKETAARLLHLNSLRREQPFIKVNCAALHLDNAEKDFFGYTKTNPQDPKKEHEGFLKKAIGGTLFLDSIDKLPISIQNKLIDFIENETLDIRYIGATHQDIQALIEQGILNQKFYYHINVMSLQMPALREITDDIPVVAQHLLVKIAEASGESPVTISDSALNKLKNCRFVGNVRELKNTLERAFALCDGKQITTEDLHIKEQIALPESATLDVTALSLPSYLEKIEKQAIKEALAKTKQNKTAAAKLLGVSFRTLRYRLAKLGFSKSDED</sequence>
<dbReference type="OrthoDB" id="5288224at2"/>
<dbReference type="RefSeq" id="WP_045750529.1">
    <property type="nucleotide sequence ID" value="NZ_LN794158.1"/>
</dbReference>
<keyword evidence="1" id="KW-0547">Nucleotide-binding</keyword>
<dbReference type="Pfam" id="PF00158">
    <property type="entry name" value="Sigma54_activat"/>
    <property type="match status" value="1"/>
</dbReference>
<evidence type="ECO:0000256" key="1">
    <source>
        <dbReference type="ARBA" id="ARBA00022741"/>
    </source>
</evidence>
<evidence type="ECO:0000256" key="4">
    <source>
        <dbReference type="ARBA" id="ARBA00023163"/>
    </source>
</evidence>
<dbReference type="CDD" id="cd00009">
    <property type="entry name" value="AAA"/>
    <property type="match status" value="1"/>
</dbReference>
<dbReference type="InterPro" id="IPR002197">
    <property type="entry name" value="HTH_Fis"/>
</dbReference>
<dbReference type="GO" id="GO:0043565">
    <property type="term" value="F:sequence-specific DNA binding"/>
    <property type="evidence" value="ECO:0007669"/>
    <property type="project" value="InterPro"/>
</dbReference>
<dbReference type="KEGG" id="mbac:BN1209_0166"/>
<evidence type="ECO:0000259" key="6">
    <source>
        <dbReference type="PROSITE" id="PS50045"/>
    </source>
</evidence>
<keyword evidence="3" id="KW-0805">Transcription regulation</keyword>
<dbReference type="InterPro" id="IPR027417">
    <property type="entry name" value="P-loop_NTPase"/>
</dbReference>
<keyword evidence="4" id="KW-0804">Transcription</keyword>
<name>A0A0B7IXJ9_9PROT</name>
<dbReference type="Pfam" id="PF25601">
    <property type="entry name" value="AAA_lid_14"/>
    <property type="match status" value="1"/>
</dbReference>
<organism evidence="8 9">
    <name type="scientific">Candidatus Methylopumilus turicensis</name>
    <dbReference type="NCBI Taxonomy" id="1581680"/>
    <lineage>
        <taxon>Bacteria</taxon>
        <taxon>Pseudomonadati</taxon>
        <taxon>Pseudomonadota</taxon>
        <taxon>Betaproteobacteria</taxon>
        <taxon>Nitrosomonadales</taxon>
        <taxon>Methylophilaceae</taxon>
        <taxon>Candidatus Methylopumilus</taxon>
    </lineage>
</organism>
<dbReference type="SUPFAM" id="SSF52540">
    <property type="entry name" value="P-loop containing nucleoside triphosphate hydrolases"/>
    <property type="match status" value="1"/>
</dbReference>
<dbReference type="GO" id="GO:0005524">
    <property type="term" value="F:ATP binding"/>
    <property type="evidence" value="ECO:0007669"/>
    <property type="project" value="UniProtKB-KW"/>
</dbReference>
<evidence type="ECO:0000313" key="8">
    <source>
        <dbReference type="EMBL" id="CEN55220.1"/>
    </source>
</evidence>
<dbReference type="PROSITE" id="PS50110">
    <property type="entry name" value="RESPONSE_REGULATORY"/>
    <property type="match status" value="1"/>
</dbReference>
<dbReference type="Gene3D" id="3.40.50.300">
    <property type="entry name" value="P-loop containing nucleotide triphosphate hydrolases"/>
    <property type="match status" value="1"/>
</dbReference>
<feature type="domain" description="Sigma-54 factor interaction" evidence="6">
    <location>
        <begin position="135"/>
        <end position="353"/>
    </location>
</feature>
<keyword evidence="5" id="KW-0597">Phosphoprotein</keyword>
<dbReference type="AlphaFoldDB" id="A0A0B7IXJ9"/>
<dbReference type="Pfam" id="PF00072">
    <property type="entry name" value="Response_reg"/>
    <property type="match status" value="1"/>
</dbReference>
<feature type="modified residue" description="4-aspartylphosphate" evidence="5">
    <location>
        <position position="55"/>
    </location>
</feature>
<dbReference type="InterPro" id="IPR009057">
    <property type="entry name" value="Homeodomain-like_sf"/>
</dbReference>
<accession>A0A0B7IXJ9</accession>
<dbReference type="InterPro" id="IPR001789">
    <property type="entry name" value="Sig_transdc_resp-reg_receiver"/>
</dbReference>
<dbReference type="PRINTS" id="PR01590">
    <property type="entry name" value="HTHFIS"/>
</dbReference>
<dbReference type="GO" id="GO:0000160">
    <property type="term" value="P:phosphorelay signal transduction system"/>
    <property type="evidence" value="ECO:0007669"/>
    <property type="project" value="InterPro"/>
</dbReference>
<dbReference type="SUPFAM" id="SSF52172">
    <property type="entry name" value="CheY-like"/>
    <property type="match status" value="1"/>
</dbReference>
<evidence type="ECO:0000256" key="2">
    <source>
        <dbReference type="ARBA" id="ARBA00022840"/>
    </source>
</evidence>